<organism evidence="2 3">
    <name type="scientific">Dictyostelium firmibasis</name>
    <dbReference type="NCBI Taxonomy" id="79012"/>
    <lineage>
        <taxon>Eukaryota</taxon>
        <taxon>Amoebozoa</taxon>
        <taxon>Evosea</taxon>
        <taxon>Eumycetozoa</taxon>
        <taxon>Dictyostelia</taxon>
        <taxon>Dictyosteliales</taxon>
        <taxon>Dictyosteliaceae</taxon>
        <taxon>Dictyostelium</taxon>
    </lineage>
</organism>
<gene>
    <name evidence="2" type="ORF">RB653_007531</name>
</gene>
<evidence type="ECO:0000313" key="3">
    <source>
        <dbReference type="Proteomes" id="UP001344447"/>
    </source>
</evidence>
<sequence>MIKSIVFLFFISLSFAFSQQLLQIQYYQYEAGQCDGSQSQSGSLEACSSSSNVVSTVYAKFDECLIFNDGFSILSLASSNSLNYSVYENDCNGPIVSSKIIELGSCSANCENEIQQNPFLISIVDQSSIEIPSQDSFATIYYGGDCDGDWKNSFSFIQFMTTNLCVDEGENGSMMLSCNPIINQLTITSFNSLGCKNKSSATEIALSLENCNLFGNNTNMGLYCN</sequence>
<feature type="signal peptide" evidence="1">
    <location>
        <begin position="1"/>
        <end position="16"/>
    </location>
</feature>
<name>A0AAN7TNW2_9MYCE</name>
<dbReference type="InterPro" id="IPR021837">
    <property type="entry name" value="CfaA/B/C"/>
</dbReference>
<dbReference type="Pfam" id="PF11912">
    <property type="entry name" value="CfaA_B_C"/>
    <property type="match status" value="1"/>
</dbReference>
<feature type="chain" id="PRO_5043031975" description="Transmembrane protein" evidence="1">
    <location>
        <begin position="17"/>
        <end position="225"/>
    </location>
</feature>
<keyword evidence="3" id="KW-1185">Reference proteome</keyword>
<evidence type="ECO:0000256" key="1">
    <source>
        <dbReference type="SAM" id="SignalP"/>
    </source>
</evidence>
<comment type="caution">
    <text evidence="2">The sequence shown here is derived from an EMBL/GenBank/DDBJ whole genome shotgun (WGS) entry which is preliminary data.</text>
</comment>
<dbReference type="Proteomes" id="UP001344447">
    <property type="component" value="Unassembled WGS sequence"/>
</dbReference>
<protein>
    <recommendedName>
        <fullName evidence="4">Transmembrane protein</fullName>
    </recommendedName>
</protein>
<accession>A0AAN7TNW2</accession>
<dbReference type="PANTHER" id="PTHR33714">
    <property type="entry name" value="COUNTING FACTOR-ASSOCIATED PROTEIN A-RELATED"/>
    <property type="match status" value="1"/>
</dbReference>
<dbReference type="PANTHER" id="PTHR33714:SF3">
    <property type="entry name" value="COUNTING FACTOR-ASSOCIATED PROTEIN A-RELATED"/>
    <property type="match status" value="1"/>
</dbReference>
<evidence type="ECO:0008006" key="4">
    <source>
        <dbReference type="Google" id="ProtNLM"/>
    </source>
</evidence>
<evidence type="ECO:0000313" key="2">
    <source>
        <dbReference type="EMBL" id="KAK5576389.1"/>
    </source>
</evidence>
<proteinExistence type="predicted"/>
<reference evidence="2 3" key="1">
    <citation type="submission" date="2023-11" db="EMBL/GenBank/DDBJ databases">
        <title>Dfirmibasis_genome.</title>
        <authorList>
            <person name="Edelbroek B."/>
            <person name="Kjellin J."/>
            <person name="Jerlstrom-Hultqvist J."/>
            <person name="Soderbom F."/>
        </authorList>
    </citation>
    <scope>NUCLEOTIDE SEQUENCE [LARGE SCALE GENOMIC DNA]</scope>
    <source>
        <strain evidence="2 3">TNS-C-14</strain>
    </source>
</reference>
<keyword evidence="1" id="KW-0732">Signal</keyword>
<dbReference type="AlphaFoldDB" id="A0AAN7TNW2"/>
<dbReference type="EMBL" id="JAVFKY010000005">
    <property type="protein sequence ID" value="KAK5576389.1"/>
    <property type="molecule type" value="Genomic_DNA"/>
</dbReference>